<protein>
    <submittedName>
        <fullName evidence="2">Uncharacterized protein</fullName>
    </submittedName>
</protein>
<sequence length="620" mass="68999">MFRIADGDGSFVKNSVDDDVGGIWDWLQSMAGECDQNMSDVTEEDIANALGGGEGGIMDQKPSFAALDREILSTLVASGGNQSTKNDTWSRRRFDEWRLQNGMPTSKAIETMDIETLASQLPTFFQQVMKHNGDHYPLESLLGFYRGFTRIMRKAQEARICETRVIETPFDMRANTLFQRTGVAMLEAMRRSVLAGANKRRKKPSVVSWIRGGKELYNVMDCDFHETRDKDGDHIVYGERLSKNLDSSAAPPASAATLKSSTRGTGKRLKVEPVRVPVKCYQEDVIHTFRQFMKHQPVKVGDEVGKPRHLFLQPIGNPVTNAWFAKSHVSERVLISLFKTMAVVAGVNVKDTSNRPGRPILPSPILLEASPAATMRGAVTSAYGLYGRYDSNVDLQTNGEQSETIKSCYSSCGKRNYEETSGDTRKQEEINQQSSGTSSARSEHDPACNPPNGEATNKAALETLVDSERQHSNEVSNAITDLGDTYPEDFFVTFPYLSEGSFFTLTSDILGRLDRLGKSPWWTHHGYLDYRFVFAFPEFEDINYISEDFVTAGHSPVNKLQIARSQLKELEVTLFNKMGFNDAGGITTSPKDQSLRETMDVAVAQLKALEATLMSMDTNS</sequence>
<proteinExistence type="predicted"/>
<name>A0A176WGK4_MARPO</name>
<dbReference type="EMBL" id="LVLJ01000840">
    <property type="protein sequence ID" value="OAE32378.1"/>
    <property type="molecule type" value="Genomic_DNA"/>
</dbReference>
<dbReference type="AlphaFoldDB" id="A0A176WGK4"/>
<feature type="compositionally biased region" description="Low complexity" evidence="1">
    <location>
        <begin position="247"/>
        <end position="256"/>
    </location>
</feature>
<dbReference type="InterPro" id="IPR052787">
    <property type="entry name" value="MAVS"/>
</dbReference>
<keyword evidence="3" id="KW-1185">Reference proteome</keyword>
<evidence type="ECO:0000256" key="1">
    <source>
        <dbReference type="SAM" id="MobiDB-lite"/>
    </source>
</evidence>
<dbReference type="Proteomes" id="UP000077202">
    <property type="component" value="Unassembled WGS sequence"/>
</dbReference>
<dbReference type="PANTHER" id="PTHR21446:SF12">
    <property type="entry name" value="POTASSIUM CHANNEL TETRAMERIZATION DOMAIN CONTAINING 1"/>
    <property type="match status" value="1"/>
</dbReference>
<feature type="compositionally biased region" description="Basic and acidic residues" evidence="1">
    <location>
        <begin position="415"/>
        <end position="429"/>
    </location>
</feature>
<gene>
    <name evidence="2" type="ORF">AXG93_3017s1490</name>
</gene>
<evidence type="ECO:0000313" key="3">
    <source>
        <dbReference type="Proteomes" id="UP000077202"/>
    </source>
</evidence>
<feature type="region of interest" description="Disordered" evidence="1">
    <location>
        <begin position="245"/>
        <end position="268"/>
    </location>
</feature>
<feature type="compositionally biased region" description="Polar residues" evidence="1">
    <location>
        <begin position="430"/>
        <end position="440"/>
    </location>
</feature>
<comment type="caution">
    <text evidence="2">The sequence shown here is derived from an EMBL/GenBank/DDBJ whole genome shotgun (WGS) entry which is preliminary data.</text>
</comment>
<evidence type="ECO:0000313" key="2">
    <source>
        <dbReference type="EMBL" id="OAE32378.1"/>
    </source>
</evidence>
<organism evidence="2 3">
    <name type="scientific">Marchantia polymorpha subsp. ruderalis</name>
    <dbReference type="NCBI Taxonomy" id="1480154"/>
    <lineage>
        <taxon>Eukaryota</taxon>
        <taxon>Viridiplantae</taxon>
        <taxon>Streptophyta</taxon>
        <taxon>Embryophyta</taxon>
        <taxon>Marchantiophyta</taxon>
        <taxon>Marchantiopsida</taxon>
        <taxon>Marchantiidae</taxon>
        <taxon>Marchantiales</taxon>
        <taxon>Marchantiaceae</taxon>
        <taxon>Marchantia</taxon>
    </lineage>
</organism>
<accession>A0A176WGK4</accession>
<dbReference type="PANTHER" id="PTHR21446">
    <property type="entry name" value="DUF3504 DOMAIN-CONTAINING PROTEIN"/>
    <property type="match status" value="1"/>
</dbReference>
<reference evidence="2" key="1">
    <citation type="submission" date="2016-03" db="EMBL/GenBank/DDBJ databases">
        <title>Mechanisms controlling the formation of the plant cell surface in tip-growing cells are functionally conserved among land plants.</title>
        <authorList>
            <person name="Honkanen S."/>
            <person name="Jones V.A."/>
            <person name="Morieri G."/>
            <person name="Champion C."/>
            <person name="Hetherington A.J."/>
            <person name="Kelly S."/>
            <person name="Saint-Marcoux D."/>
            <person name="Proust H."/>
            <person name="Prescott H."/>
            <person name="Dolan L."/>
        </authorList>
    </citation>
    <scope>NUCLEOTIDE SEQUENCE [LARGE SCALE GENOMIC DNA]</scope>
    <source>
        <tissue evidence="2">Whole gametophyte</tissue>
    </source>
</reference>
<feature type="region of interest" description="Disordered" evidence="1">
    <location>
        <begin position="415"/>
        <end position="455"/>
    </location>
</feature>